<dbReference type="SUPFAM" id="SSF56112">
    <property type="entry name" value="Protein kinase-like (PK-like)"/>
    <property type="match status" value="1"/>
</dbReference>
<reference evidence="3" key="1">
    <citation type="submission" date="2017-01" db="EMBL/GenBank/DDBJ databases">
        <title>Comparative genomics of anhydrobiosis in the tardigrade Hypsibius dujardini.</title>
        <authorList>
            <person name="Yoshida Y."/>
            <person name="Koutsovoulos G."/>
            <person name="Laetsch D."/>
            <person name="Stevens L."/>
            <person name="Kumar S."/>
            <person name="Horikawa D."/>
            <person name="Ishino K."/>
            <person name="Komine S."/>
            <person name="Tomita M."/>
            <person name="Blaxter M."/>
            <person name="Arakawa K."/>
        </authorList>
    </citation>
    <scope>NUCLEOTIDE SEQUENCE [LARGE SCALE GENOMIC DNA]</scope>
    <source>
        <strain evidence="3">Z151</strain>
    </source>
</reference>
<dbReference type="InterPro" id="IPR000719">
    <property type="entry name" value="Prot_kinase_dom"/>
</dbReference>
<feature type="domain" description="Protein kinase" evidence="1">
    <location>
        <begin position="1"/>
        <end position="166"/>
    </location>
</feature>
<comment type="caution">
    <text evidence="2">The sequence shown here is derived from an EMBL/GenBank/DDBJ whole genome shotgun (WGS) entry which is preliminary data.</text>
</comment>
<dbReference type="AlphaFoldDB" id="A0A9X6NRH1"/>
<gene>
    <name evidence="2" type="ORF">BV898_19083</name>
</gene>
<protein>
    <recommendedName>
        <fullName evidence="1">Protein kinase domain-containing protein</fullName>
    </recommendedName>
</protein>
<organism evidence="2 3">
    <name type="scientific">Hypsibius exemplaris</name>
    <name type="common">Freshwater tardigrade</name>
    <dbReference type="NCBI Taxonomy" id="2072580"/>
    <lineage>
        <taxon>Eukaryota</taxon>
        <taxon>Metazoa</taxon>
        <taxon>Ecdysozoa</taxon>
        <taxon>Tardigrada</taxon>
        <taxon>Eutardigrada</taxon>
        <taxon>Parachela</taxon>
        <taxon>Hypsibioidea</taxon>
        <taxon>Hypsibiidae</taxon>
        <taxon>Hypsibius</taxon>
    </lineage>
</organism>
<accession>A0A9X6NRH1</accession>
<evidence type="ECO:0000313" key="3">
    <source>
        <dbReference type="Proteomes" id="UP000192578"/>
    </source>
</evidence>
<evidence type="ECO:0000259" key="1">
    <source>
        <dbReference type="PROSITE" id="PS50011"/>
    </source>
</evidence>
<dbReference type="GO" id="GO:0005524">
    <property type="term" value="F:ATP binding"/>
    <property type="evidence" value="ECO:0007669"/>
    <property type="project" value="InterPro"/>
</dbReference>
<proteinExistence type="predicted"/>
<dbReference type="PROSITE" id="PS50011">
    <property type="entry name" value="PROTEIN_KINASE_DOM"/>
    <property type="match status" value="1"/>
</dbReference>
<sequence>MSPEMLSWDKTTGLPKVSQATDMWSLACVVLAVAAQGNLHFQSTPYEMPRRAEEMLDVDFVTIMREGGAPYVPTTLPPILPPLAPALLADIDHPKKGKPLRRSAFAELGLGHNASREDVLTRYRTFYDESHSDSLHNLRSNEPERRHKLEHIQAIRQAKEDCLHFIPIRSFCRRILPEMFEEAAEDEKQRGNIDFSNFFSNLEAGWLCQMMSNHFVVKKGHLGKTDH</sequence>
<dbReference type="InterPro" id="IPR011009">
    <property type="entry name" value="Kinase-like_dom_sf"/>
</dbReference>
<dbReference type="EMBL" id="MTYJ01000441">
    <property type="protein sequence ID" value="OWA54684.1"/>
    <property type="molecule type" value="Genomic_DNA"/>
</dbReference>
<keyword evidence="3" id="KW-1185">Reference proteome</keyword>
<dbReference type="GO" id="GO:0004672">
    <property type="term" value="F:protein kinase activity"/>
    <property type="evidence" value="ECO:0007669"/>
    <property type="project" value="InterPro"/>
</dbReference>
<name>A0A9X6NRH1_HYPEX</name>
<dbReference type="Proteomes" id="UP000192578">
    <property type="component" value="Unassembled WGS sequence"/>
</dbReference>
<evidence type="ECO:0000313" key="2">
    <source>
        <dbReference type="EMBL" id="OWA54684.1"/>
    </source>
</evidence>